<organism evidence="2 3">
    <name type="scientific">Enhygromyxa salina</name>
    <dbReference type="NCBI Taxonomy" id="215803"/>
    <lineage>
        <taxon>Bacteria</taxon>
        <taxon>Pseudomonadati</taxon>
        <taxon>Myxococcota</taxon>
        <taxon>Polyangia</taxon>
        <taxon>Nannocystales</taxon>
        <taxon>Nannocystaceae</taxon>
        <taxon>Enhygromyxa</taxon>
    </lineage>
</organism>
<evidence type="ECO:0000313" key="3">
    <source>
        <dbReference type="Proteomes" id="UP000031599"/>
    </source>
</evidence>
<evidence type="ECO:0000256" key="1">
    <source>
        <dbReference type="SAM" id="SignalP"/>
    </source>
</evidence>
<keyword evidence="1" id="KW-0732">Signal</keyword>
<dbReference type="PROSITE" id="PS51257">
    <property type="entry name" value="PROKAR_LIPOPROTEIN"/>
    <property type="match status" value="1"/>
</dbReference>
<dbReference type="Proteomes" id="UP000031599">
    <property type="component" value="Unassembled WGS sequence"/>
</dbReference>
<name>A0A0C2CQ03_9BACT</name>
<reference evidence="2 3" key="1">
    <citation type="submission" date="2014-12" db="EMBL/GenBank/DDBJ databases">
        <title>Genome assembly of Enhygromyxa salina DSM 15201.</title>
        <authorList>
            <person name="Sharma G."/>
            <person name="Subramanian S."/>
        </authorList>
    </citation>
    <scope>NUCLEOTIDE SEQUENCE [LARGE SCALE GENOMIC DNA]</scope>
    <source>
        <strain evidence="2 3">DSM 15201</strain>
    </source>
</reference>
<dbReference type="AlphaFoldDB" id="A0A0C2CQ03"/>
<feature type="chain" id="PRO_5002146818" evidence="1">
    <location>
        <begin position="26"/>
        <end position="203"/>
    </location>
</feature>
<gene>
    <name evidence="2" type="ORF">DB30_00395</name>
</gene>
<sequence>MPSSRIQSTLFAAAFLLTGGLLLTACPQGDVGAPCNHGSVEPPSSKLVTFPALSCSDLLCVYGEEQTVPEAACENDLDCNNVAGGNGENIFECELGSCRLSLQYVLERSMCSKTCVTDEDCNNSTISNRPTVDPEETACATGFKCTVLQRLGQFCCDKLCVCRDDLPALDELEMDCTPNIGDAWLECNSTDPAMDPSMTGAAP</sequence>
<proteinExistence type="predicted"/>
<feature type="signal peptide" evidence="1">
    <location>
        <begin position="1"/>
        <end position="25"/>
    </location>
</feature>
<protein>
    <submittedName>
        <fullName evidence="2">Uncharacterized protein</fullName>
    </submittedName>
</protein>
<dbReference type="EMBL" id="JMCC02000103">
    <property type="protein sequence ID" value="KIG13251.1"/>
    <property type="molecule type" value="Genomic_DNA"/>
</dbReference>
<comment type="caution">
    <text evidence="2">The sequence shown here is derived from an EMBL/GenBank/DDBJ whole genome shotgun (WGS) entry which is preliminary data.</text>
</comment>
<accession>A0A0C2CQ03</accession>
<dbReference type="RefSeq" id="WP_052556067.1">
    <property type="nucleotide sequence ID" value="NZ_JMCC02000103.1"/>
</dbReference>
<evidence type="ECO:0000313" key="2">
    <source>
        <dbReference type="EMBL" id="KIG13251.1"/>
    </source>
</evidence>